<keyword evidence="3" id="KW-0547">Nucleotide-binding</keyword>
<keyword evidence="2" id="KW-0813">Transport</keyword>
<dbReference type="CDD" id="cd03257">
    <property type="entry name" value="ABC_NikE_OppD_transporters"/>
    <property type="match status" value="1"/>
</dbReference>
<dbReference type="InterPro" id="IPR027417">
    <property type="entry name" value="P-loop_NTPase"/>
</dbReference>
<reference evidence="6" key="1">
    <citation type="submission" date="2021-01" db="EMBL/GenBank/DDBJ databases">
        <title>Whole genome shotgun sequence of Sinosporangium siamense NBRC 109515.</title>
        <authorList>
            <person name="Komaki H."/>
            <person name="Tamura T."/>
        </authorList>
    </citation>
    <scope>NUCLEOTIDE SEQUENCE</scope>
    <source>
        <strain evidence="6">NBRC 109515</strain>
    </source>
</reference>
<protein>
    <submittedName>
        <fullName evidence="6">Peptide ABC transporter ATP-binding protein</fullName>
    </submittedName>
</protein>
<dbReference type="NCBIfam" id="TIGR01727">
    <property type="entry name" value="oligo_HPY"/>
    <property type="match status" value="1"/>
</dbReference>
<name>A0A919V745_9ACTN</name>
<keyword evidence="4 6" id="KW-0067">ATP-binding</keyword>
<dbReference type="PROSITE" id="PS00211">
    <property type="entry name" value="ABC_TRANSPORTER_1"/>
    <property type="match status" value="1"/>
</dbReference>
<dbReference type="InterPro" id="IPR003593">
    <property type="entry name" value="AAA+_ATPase"/>
</dbReference>
<dbReference type="RefSeq" id="WP_204025703.1">
    <property type="nucleotide sequence ID" value="NZ_BOOW01000018.1"/>
</dbReference>
<evidence type="ECO:0000259" key="5">
    <source>
        <dbReference type="PROSITE" id="PS50893"/>
    </source>
</evidence>
<dbReference type="PROSITE" id="PS50893">
    <property type="entry name" value="ABC_TRANSPORTER_2"/>
    <property type="match status" value="1"/>
</dbReference>
<dbReference type="GO" id="GO:0005524">
    <property type="term" value="F:ATP binding"/>
    <property type="evidence" value="ECO:0007669"/>
    <property type="project" value="UniProtKB-KW"/>
</dbReference>
<dbReference type="InterPro" id="IPR017871">
    <property type="entry name" value="ABC_transporter-like_CS"/>
</dbReference>
<dbReference type="InterPro" id="IPR003439">
    <property type="entry name" value="ABC_transporter-like_ATP-bd"/>
</dbReference>
<dbReference type="GO" id="GO:0016887">
    <property type="term" value="F:ATP hydrolysis activity"/>
    <property type="evidence" value="ECO:0007669"/>
    <property type="project" value="InterPro"/>
</dbReference>
<dbReference type="FunFam" id="3.40.50.300:FF:000016">
    <property type="entry name" value="Oligopeptide ABC transporter ATP-binding component"/>
    <property type="match status" value="1"/>
</dbReference>
<feature type="domain" description="ABC transporter" evidence="5">
    <location>
        <begin position="18"/>
        <end position="261"/>
    </location>
</feature>
<dbReference type="SMART" id="SM00382">
    <property type="entry name" value="AAA"/>
    <property type="match status" value="1"/>
</dbReference>
<sequence>MKNALNGTSPASTDAPALAVTGLTKHFKTAAGTVRAVDDVTFSIGKGEIVGLVGESGSGKSTVGRCVVMLSPPTAGSVVVDGVEISGLRRGGVRRLRTGFTMIFQDPATSLNPRMQVSDIVAEPLVIHRKGRPGERDRRVRELLDLVGLPHMTAARFPHELSGGQRQRVSIARALIASPALVVADEPTSALDVSIQASILNLIKDLQRDLGFACLFISHDLAAVEYVADRVMVMYLGRVVETIDSAGLNERAAHPYTRALVSAAPVPDPDEQRSRTRITLSGDIPSPLAPPPGCHFHLRCPVAMDVCRDRAPELLPGSGAGHTVACHRVH</sequence>
<evidence type="ECO:0000256" key="2">
    <source>
        <dbReference type="ARBA" id="ARBA00022448"/>
    </source>
</evidence>
<dbReference type="GO" id="GO:0055085">
    <property type="term" value="P:transmembrane transport"/>
    <property type="evidence" value="ECO:0007669"/>
    <property type="project" value="UniProtKB-ARBA"/>
</dbReference>
<dbReference type="GO" id="GO:0015833">
    <property type="term" value="P:peptide transport"/>
    <property type="evidence" value="ECO:0007669"/>
    <property type="project" value="InterPro"/>
</dbReference>
<dbReference type="InterPro" id="IPR013563">
    <property type="entry name" value="Oligopep_ABC_C"/>
</dbReference>
<dbReference type="AlphaFoldDB" id="A0A919V745"/>
<dbReference type="SUPFAM" id="SSF52540">
    <property type="entry name" value="P-loop containing nucleoside triphosphate hydrolases"/>
    <property type="match status" value="1"/>
</dbReference>
<dbReference type="Pfam" id="PF00005">
    <property type="entry name" value="ABC_tran"/>
    <property type="match status" value="1"/>
</dbReference>
<evidence type="ECO:0000256" key="1">
    <source>
        <dbReference type="ARBA" id="ARBA00005417"/>
    </source>
</evidence>
<dbReference type="PANTHER" id="PTHR43776:SF7">
    <property type="entry name" value="D,D-DIPEPTIDE TRANSPORT ATP-BINDING PROTEIN DDPF-RELATED"/>
    <property type="match status" value="1"/>
</dbReference>
<organism evidence="6 7">
    <name type="scientific">Sinosporangium siamense</name>
    <dbReference type="NCBI Taxonomy" id="1367973"/>
    <lineage>
        <taxon>Bacteria</taxon>
        <taxon>Bacillati</taxon>
        <taxon>Actinomycetota</taxon>
        <taxon>Actinomycetes</taxon>
        <taxon>Streptosporangiales</taxon>
        <taxon>Streptosporangiaceae</taxon>
        <taxon>Sinosporangium</taxon>
    </lineage>
</organism>
<evidence type="ECO:0000256" key="4">
    <source>
        <dbReference type="ARBA" id="ARBA00022840"/>
    </source>
</evidence>
<gene>
    <name evidence="6" type="ORF">Ssi02_29320</name>
</gene>
<dbReference type="Pfam" id="PF08352">
    <property type="entry name" value="oligo_HPY"/>
    <property type="match status" value="1"/>
</dbReference>
<comment type="similarity">
    <text evidence="1">Belongs to the ABC transporter superfamily.</text>
</comment>
<evidence type="ECO:0000313" key="7">
    <source>
        <dbReference type="Proteomes" id="UP000606172"/>
    </source>
</evidence>
<dbReference type="Gene3D" id="3.40.50.300">
    <property type="entry name" value="P-loop containing nucleotide triphosphate hydrolases"/>
    <property type="match status" value="1"/>
</dbReference>
<dbReference type="EMBL" id="BOOW01000018">
    <property type="protein sequence ID" value="GII92701.1"/>
    <property type="molecule type" value="Genomic_DNA"/>
</dbReference>
<dbReference type="PANTHER" id="PTHR43776">
    <property type="entry name" value="TRANSPORT ATP-BINDING PROTEIN"/>
    <property type="match status" value="1"/>
</dbReference>
<dbReference type="Proteomes" id="UP000606172">
    <property type="component" value="Unassembled WGS sequence"/>
</dbReference>
<proteinExistence type="inferred from homology"/>
<evidence type="ECO:0000256" key="3">
    <source>
        <dbReference type="ARBA" id="ARBA00022741"/>
    </source>
</evidence>
<accession>A0A919V745</accession>
<evidence type="ECO:0000313" key="6">
    <source>
        <dbReference type="EMBL" id="GII92701.1"/>
    </source>
</evidence>
<keyword evidence="7" id="KW-1185">Reference proteome</keyword>
<dbReference type="InterPro" id="IPR050319">
    <property type="entry name" value="ABC_transp_ATP-bind"/>
</dbReference>
<comment type="caution">
    <text evidence="6">The sequence shown here is derived from an EMBL/GenBank/DDBJ whole genome shotgun (WGS) entry which is preliminary data.</text>
</comment>